<feature type="binding site" evidence="4">
    <location>
        <position position="87"/>
    </location>
    <ligand>
        <name>Mg(2+)</name>
        <dbReference type="ChEBI" id="CHEBI:18420"/>
        <label>1</label>
        <note>catalytic</note>
    </ligand>
</feature>
<dbReference type="Gene3D" id="3.30.540.10">
    <property type="entry name" value="Fructose-1,6-Bisphosphatase, subunit A, domain 1"/>
    <property type="match status" value="1"/>
</dbReference>
<dbReference type="GO" id="GO:0046872">
    <property type="term" value="F:metal ion binding"/>
    <property type="evidence" value="ECO:0007669"/>
    <property type="project" value="UniProtKB-KW"/>
</dbReference>
<dbReference type="SUPFAM" id="SSF56655">
    <property type="entry name" value="Carbohydrate phosphatase"/>
    <property type="match status" value="1"/>
</dbReference>
<comment type="cofactor">
    <cofactor evidence="4">
        <name>Mg(2+)</name>
        <dbReference type="ChEBI" id="CHEBI:18420"/>
    </cofactor>
</comment>
<dbReference type="PROSITE" id="PS00629">
    <property type="entry name" value="IMP_1"/>
    <property type="match status" value="1"/>
</dbReference>
<evidence type="ECO:0008006" key="7">
    <source>
        <dbReference type="Google" id="ProtNLM"/>
    </source>
</evidence>
<dbReference type="EMBL" id="PFQK01000087">
    <property type="protein sequence ID" value="PJC81382.1"/>
    <property type="molecule type" value="Genomic_DNA"/>
</dbReference>
<dbReference type="PANTHER" id="PTHR20854:SF4">
    <property type="entry name" value="INOSITOL-1-MONOPHOSPHATASE-RELATED"/>
    <property type="match status" value="1"/>
</dbReference>
<protein>
    <recommendedName>
        <fullName evidence="7">Inositol monophosphatase</fullName>
    </recommendedName>
</protein>
<dbReference type="InterPro" id="IPR000760">
    <property type="entry name" value="Inositol_monophosphatase-like"/>
</dbReference>
<keyword evidence="3 4" id="KW-0460">Magnesium</keyword>
<evidence type="ECO:0000256" key="3">
    <source>
        <dbReference type="ARBA" id="ARBA00022842"/>
    </source>
</evidence>
<dbReference type="AlphaFoldDB" id="A0A2M8GLE6"/>
<gene>
    <name evidence="5" type="ORF">CO007_04940</name>
</gene>
<dbReference type="InterPro" id="IPR020583">
    <property type="entry name" value="Inositol_monoP_metal-BS"/>
</dbReference>
<feature type="binding site" evidence="4">
    <location>
        <position position="223"/>
    </location>
    <ligand>
        <name>Mg(2+)</name>
        <dbReference type="ChEBI" id="CHEBI:18420"/>
        <label>1</label>
        <note>catalytic</note>
    </ligand>
</feature>
<evidence type="ECO:0000256" key="2">
    <source>
        <dbReference type="ARBA" id="ARBA00022801"/>
    </source>
</evidence>
<name>A0A2M8GLE6_9BACT</name>
<dbReference type="PANTHER" id="PTHR20854">
    <property type="entry name" value="INOSITOL MONOPHOSPHATASE"/>
    <property type="match status" value="1"/>
</dbReference>
<dbReference type="GO" id="GO:0008934">
    <property type="term" value="F:inositol monophosphate 1-phosphatase activity"/>
    <property type="evidence" value="ECO:0007669"/>
    <property type="project" value="TreeGrafter"/>
</dbReference>
<evidence type="ECO:0000313" key="5">
    <source>
        <dbReference type="EMBL" id="PJC81382.1"/>
    </source>
</evidence>
<feature type="binding site" evidence="4">
    <location>
        <position position="85"/>
    </location>
    <ligand>
        <name>Mg(2+)</name>
        <dbReference type="ChEBI" id="CHEBI:18420"/>
        <label>1</label>
        <note>catalytic</note>
    </ligand>
</feature>
<accession>A0A2M8GLE6</accession>
<reference evidence="6" key="1">
    <citation type="submission" date="2017-09" db="EMBL/GenBank/DDBJ databases">
        <title>Depth-based differentiation of microbial function through sediment-hosted aquifers and enrichment of novel symbionts in the deep terrestrial subsurface.</title>
        <authorList>
            <person name="Probst A.J."/>
            <person name="Ladd B."/>
            <person name="Jarett J.K."/>
            <person name="Geller-Mcgrath D.E."/>
            <person name="Sieber C.M.K."/>
            <person name="Emerson J.B."/>
            <person name="Anantharaman K."/>
            <person name="Thomas B.C."/>
            <person name="Malmstrom R."/>
            <person name="Stieglmeier M."/>
            <person name="Klingl A."/>
            <person name="Woyke T."/>
            <person name="Ryan C.M."/>
            <person name="Banfield J.F."/>
        </authorList>
    </citation>
    <scope>NUCLEOTIDE SEQUENCE [LARGE SCALE GENOMIC DNA]</scope>
</reference>
<feature type="binding site" evidence="4">
    <location>
        <position position="68"/>
    </location>
    <ligand>
        <name>Mg(2+)</name>
        <dbReference type="ChEBI" id="CHEBI:18420"/>
        <label>1</label>
        <note>catalytic</note>
    </ligand>
</feature>
<sequence length="271" mass="30779">MTKTDYLDVATKMIKEAGKIVLKYKNCQKIIKSKSDPLDVVTDVDYQVEKYLINSINQNFPGHHILSEETENKFNTVSGFNWIIDPLDGTKEYVRNIYDYSINIAFEYNNNLLLGIVYFPEIDQIYISQKGKGVEHNNNLVKVSQVNKINNSIIYIHLPDSRWTKKGLKDFSQQQLAFIKNIYRLRSKAHDCESLCFIAKGAAEGYFLPPLEMRGTAGPKWWDVAPGILMIQEAGGMVTDVHGKAIVNHDLSNGLVASNKLIHSQLLQLVK</sequence>
<proteinExistence type="predicted"/>
<dbReference type="Proteomes" id="UP000229370">
    <property type="component" value="Unassembled WGS sequence"/>
</dbReference>
<keyword evidence="1 4" id="KW-0479">Metal-binding</keyword>
<comment type="caution">
    <text evidence="5">The sequence shown here is derived from an EMBL/GenBank/DDBJ whole genome shotgun (WGS) entry which is preliminary data.</text>
</comment>
<dbReference type="GO" id="GO:0007165">
    <property type="term" value="P:signal transduction"/>
    <property type="evidence" value="ECO:0007669"/>
    <property type="project" value="TreeGrafter"/>
</dbReference>
<evidence type="ECO:0000256" key="1">
    <source>
        <dbReference type="ARBA" id="ARBA00022723"/>
    </source>
</evidence>
<dbReference type="GO" id="GO:0006020">
    <property type="term" value="P:inositol metabolic process"/>
    <property type="evidence" value="ECO:0007669"/>
    <property type="project" value="TreeGrafter"/>
</dbReference>
<dbReference type="PRINTS" id="PR00377">
    <property type="entry name" value="IMPHPHTASES"/>
</dbReference>
<evidence type="ECO:0000256" key="4">
    <source>
        <dbReference type="PIRSR" id="PIRSR600760-2"/>
    </source>
</evidence>
<organism evidence="5 6">
    <name type="scientific">Candidatus Roizmanbacteria bacterium CG_4_8_14_3_um_filter_36_10</name>
    <dbReference type="NCBI Taxonomy" id="1974834"/>
    <lineage>
        <taxon>Bacteria</taxon>
        <taxon>Candidatus Roizmaniibacteriota</taxon>
    </lineage>
</organism>
<dbReference type="Pfam" id="PF00459">
    <property type="entry name" value="Inositol_P"/>
    <property type="match status" value="1"/>
</dbReference>
<dbReference type="Gene3D" id="3.40.190.80">
    <property type="match status" value="1"/>
</dbReference>
<feature type="binding site" evidence="4">
    <location>
        <position position="88"/>
    </location>
    <ligand>
        <name>Mg(2+)</name>
        <dbReference type="ChEBI" id="CHEBI:18420"/>
        <label>1</label>
        <note>catalytic</note>
    </ligand>
</feature>
<keyword evidence="2" id="KW-0378">Hydrolase</keyword>
<evidence type="ECO:0000313" key="6">
    <source>
        <dbReference type="Proteomes" id="UP000229370"/>
    </source>
</evidence>